<dbReference type="Proteomes" id="UP001201701">
    <property type="component" value="Unassembled WGS sequence"/>
</dbReference>
<dbReference type="Gene3D" id="1.10.10.10">
    <property type="entry name" value="Winged helix-like DNA-binding domain superfamily/Winged helix DNA-binding domain"/>
    <property type="match status" value="1"/>
</dbReference>
<gene>
    <name evidence="3" type="ORF">L4923_16495</name>
</gene>
<proteinExistence type="predicted"/>
<reference evidence="3 4" key="1">
    <citation type="submission" date="2022-02" db="EMBL/GenBank/DDBJ databases">
        <title>Draft genome sequence of Mezorhizobium retamae strain IRAMC:0171 isolated from Retama raetam nodules.</title>
        <authorList>
            <person name="Bengaied R."/>
            <person name="Sbissi I."/>
            <person name="Huber K."/>
            <person name="Ghodbane F."/>
            <person name="Nouioui I."/>
            <person name="Tarhouni M."/>
            <person name="Gtari M."/>
        </authorList>
    </citation>
    <scope>NUCLEOTIDE SEQUENCE [LARGE SCALE GENOMIC DNA]</scope>
    <source>
        <strain evidence="3 4">IRAMC:0171</strain>
    </source>
</reference>
<comment type="caution">
    <text evidence="3">The sequence shown here is derived from an EMBL/GenBank/DDBJ whole genome shotgun (WGS) entry which is preliminary data.</text>
</comment>
<dbReference type="SUPFAM" id="SSF53155">
    <property type="entry name" value="Methylated DNA-protein cysteine methyltransferase domain"/>
    <property type="match status" value="1"/>
</dbReference>
<feature type="domain" description="Methylated-DNA-[protein]-cysteine S-methyltransferase DNA binding" evidence="2">
    <location>
        <begin position="105"/>
        <end position="187"/>
    </location>
</feature>
<keyword evidence="4" id="KW-1185">Reference proteome</keyword>
<evidence type="ECO:0000313" key="3">
    <source>
        <dbReference type="EMBL" id="MCG7506628.1"/>
    </source>
</evidence>
<sequence length="201" mass="21087">MQTAIENNVEKNLAVTPGHAIFSTALGFMGIAWNERGLTRLCLPQSSAESLERRLLRLEGVPGRRYDEATAPGWTGELIEAIKAYAAGEMVDFSAVPVDLDGVDDFRLAIYDAARKLAFGETTTYGELAKRAGHTGLARETGAALGANPVPLVIPCHRITAAGGKIGGFSAPGGSATKEKMLAMEGVRVGPPPSAQASFGF</sequence>
<organism evidence="3 4">
    <name type="scientific">Mesorhizobium retamae</name>
    <dbReference type="NCBI Taxonomy" id="2912854"/>
    <lineage>
        <taxon>Bacteria</taxon>
        <taxon>Pseudomonadati</taxon>
        <taxon>Pseudomonadota</taxon>
        <taxon>Alphaproteobacteria</taxon>
        <taxon>Hyphomicrobiales</taxon>
        <taxon>Phyllobacteriaceae</taxon>
        <taxon>Mesorhizobium</taxon>
    </lineage>
</organism>
<dbReference type="RefSeq" id="WP_239366967.1">
    <property type="nucleotide sequence ID" value="NZ_JAKREW010000015.1"/>
</dbReference>
<dbReference type="PANTHER" id="PTHR10815:SF5">
    <property type="entry name" value="METHYLATED-DNA--PROTEIN-CYSTEINE METHYLTRANSFERASE"/>
    <property type="match status" value="1"/>
</dbReference>
<dbReference type="SUPFAM" id="SSF46767">
    <property type="entry name" value="Methylated DNA-protein cysteine methyltransferase, C-terminal domain"/>
    <property type="match status" value="1"/>
</dbReference>
<dbReference type="PANTHER" id="PTHR10815">
    <property type="entry name" value="METHYLATED-DNA--PROTEIN-CYSTEINE METHYLTRANSFERASE"/>
    <property type="match status" value="1"/>
</dbReference>
<protein>
    <submittedName>
        <fullName evidence="3">Methylated-DNA--[protein]-cysteine S-methyltransferase</fullName>
    </submittedName>
</protein>
<keyword evidence="1" id="KW-0227">DNA damage</keyword>
<name>A0ABS9QGS2_9HYPH</name>
<dbReference type="InterPro" id="IPR036631">
    <property type="entry name" value="MGMT_N_sf"/>
</dbReference>
<dbReference type="Pfam" id="PF01035">
    <property type="entry name" value="DNA_binding_1"/>
    <property type="match status" value="1"/>
</dbReference>
<dbReference type="NCBIfam" id="TIGR00589">
    <property type="entry name" value="ogt"/>
    <property type="match status" value="1"/>
</dbReference>
<dbReference type="CDD" id="cd06445">
    <property type="entry name" value="ATase"/>
    <property type="match status" value="1"/>
</dbReference>
<dbReference type="InterPro" id="IPR036217">
    <property type="entry name" value="MethylDNA_cys_MeTrfase_DNAb"/>
</dbReference>
<dbReference type="InterPro" id="IPR036388">
    <property type="entry name" value="WH-like_DNA-bd_sf"/>
</dbReference>
<accession>A0ABS9QGS2</accession>
<dbReference type="InterPro" id="IPR014048">
    <property type="entry name" value="MethylDNA_cys_MeTrfase_DNA-bd"/>
</dbReference>
<evidence type="ECO:0000259" key="2">
    <source>
        <dbReference type="Pfam" id="PF01035"/>
    </source>
</evidence>
<evidence type="ECO:0000313" key="4">
    <source>
        <dbReference type="Proteomes" id="UP001201701"/>
    </source>
</evidence>
<dbReference type="EMBL" id="JAKREW010000015">
    <property type="protein sequence ID" value="MCG7506628.1"/>
    <property type="molecule type" value="Genomic_DNA"/>
</dbReference>
<evidence type="ECO:0000256" key="1">
    <source>
        <dbReference type="ARBA" id="ARBA00022763"/>
    </source>
</evidence>